<sequence>MTRSKYEQDIQAALGRVNLENIDALVEVLRAFEDKWKDELVTLVTPEKVMRHQGRVQGLREIRERMKRAAT</sequence>
<dbReference type="RefSeq" id="WP_144233940.1">
    <property type="nucleotide sequence ID" value="NZ_QMIF01000002.1"/>
</dbReference>
<gene>
    <name evidence="1" type="ORF">DQK91_02805</name>
</gene>
<dbReference type="EMBL" id="QMIF01000002">
    <property type="protein sequence ID" value="TVM35611.1"/>
    <property type="molecule type" value="Genomic_DNA"/>
</dbReference>
<proteinExistence type="predicted"/>
<reference evidence="1 2" key="1">
    <citation type="submission" date="2018-06" db="EMBL/GenBank/DDBJ databases">
        <title>Complete genome of Desulfovibrio marinus P48SEP.</title>
        <authorList>
            <person name="Crispim J.S."/>
            <person name="Vidigal P.M.P."/>
            <person name="Silva L.C.F."/>
            <person name="Araujo L.C."/>
            <person name="Laguardia C.N."/>
            <person name="Dias R.S."/>
            <person name="Sousa M.P."/>
            <person name="Paula S.O."/>
            <person name="Silva C."/>
        </authorList>
    </citation>
    <scope>NUCLEOTIDE SEQUENCE [LARGE SCALE GENOMIC DNA]</scope>
    <source>
        <strain evidence="1 2">P48SEP</strain>
    </source>
</reference>
<dbReference type="Proteomes" id="UP000434052">
    <property type="component" value="Unassembled WGS sequence"/>
</dbReference>
<organism evidence="1 2">
    <name type="scientific">Oceanidesulfovibrio marinus</name>
    <dbReference type="NCBI Taxonomy" id="370038"/>
    <lineage>
        <taxon>Bacteria</taxon>
        <taxon>Pseudomonadati</taxon>
        <taxon>Thermodesulfobacteriota</taxon>
        <taxon>Desulfovibrionia</taxon>
        <taxon>Desulfovibrionales</taxon>
        <taxon>Desulfovibrionaceae</taxon>
        <taxon>Oceanidesulfovibrio</taxon>
    </lineage>
</organism>
<comment type="caution">
    <text evidence="1">The sequence shown here is derived from an EMBL/GenBank/DDBJ whole genome shotgun (WGS) entry which is preliminary data.</text>
</comment>
<evidence type="ECO:0000313" key="2">
    <source>
        <dbReference type="Proteomes" id="UP000434052"/>
    </source>
</evidence>
<name>A0A6P1ZIU1_9BACT</name>
<protein>
    <submittedName>
        <fullName evidence="1">Uncharacterized protein</fullName>
    </submittedName>
</protein>
<dbReference type="AlphaFoldDB" id="A0A6P1ZIU1"/>
<accession>A0A6P1ZIU1</accession>
<evidence type="ECO:0000313" key="1">
    <source>
        <dbReference type="EMBL" id="TVM35611.1"/>
    </source>
</evidence>